<feature type="region of interest" description="Disordered" evidence="1">
    <location>
        <begin position="253"/>
        <end position="281"/>
    </location>
</feature>
<comment type="caution">
    <text evidence="2">The sequence shown here is derived from an EMBL/GenBank/DDBJ whole genome shotgun (WGS) entry which is preliminary data.</text>
</comment>
<dbReference type="Proteomes" id="UP000777774">
    <property type="component" value="Unassembled WGS sequence"/>
</dbReference>
<keyword evidence="3" id="KW-1185">Reference proteome</keyword>
<evidence type="ECO:0000256" key="1">
    <source>
        <dbReference type="SAM" id="MobiDB-lite"/>
    </source>
</evidence>
<protein>
    <submittedName>
        <fullName evidence="2">Uncharacterized protein</fullName>
    </submittedName>
</protein>
<proteinExistence type="predicted"/>
<dbReference type="EMBL" id="JAAXOY010000001">
    <property type="protein sequence ID" value="NKY37977.1"/>
    <property type="molecule type" value="Genomic_DNA"/>
</dbReference>
<gene>
    <name evidence="2" type="ORF">HGA02_00120</name>
</gene>
<dbReference type="RefSeq" id="WP_168676175.1">
    <property type="nucleotide sequence ID" value="NZ_JAAXOY010000001.1"/>
</dbReference>
<reference evidence="2 3" key="1">
    <citation type="submission" date="2020-04" db="EMBL/GenBank/DDBJ databases">
        <title>MicrobeNet Type strains.</title>
        <authorList>
            <person name="Nicholson A.C."/>
        </authorList>
    </citation>
    <scope>NUCLEOTIDE SEQUENCE [LARGE SCALE GENOMIC DNA]</scope>
    <source>
        <strain evidence="2 3">ATCC BAA-787</strain>
    </source>
</reference>
<evidence type="ECO:0000313" key="3">
    <source>
        <dbReference type="Proteomes" id="UP000777774"/>
    </source>
</evidence>
<name>A0ABX1JXA4_9CELL</name>
<accession>A0ABX1JXA4</accession>
<evidence type="ECO:0000313" key="2">
    <source>
        <dbReference type="EMBL" id="NKY37977.1"/>
    </source>
</evidence>
<sequence>MSTSLRGQPQRITRDHASLLGALERIDSEGWDGPSATELLTFVRVQIARPLAIDVGLRGLAASQGEASAWQAAWVAMTKPAIRRAESPWGVVWRAAKRAALGEVIAARYGKVERRAWELLRPADGSAPVRLPLSLDVLLENGWEAATPEPAAGELLPVIDCVVSALVENGWPDEEARRIVRAVVDLPDASNGPRSGALGWRHMARDLDLPPWQARRLCVALRGTATWSGLIARILRDGPAAAATPPMRAALRSTRVRRHRSPVLAAERSGAPLDGPQPASR</sequence>
<organism evidence="2 3">
    <name type="scientific">Cellulomonas septica</name>
    <dbReference type="NCBI Taxonomy" id="285080"/>
    <lineage>
        <taxon>Bacteria</taxon>
        <taxon>Bacillati</taxon>
        <taxon>Actinomycetota</taxon>
        <taxon>Actinomycetes</taxon>
        <taxon>Micrococcales</taxon>
        <taxon>Cellulomonadaceae</taxon>
        <taxon>Cellulomonas</taxon>
    </lineage>
</organism>